<keyword evidence="2" id="KW-1185">Reference proteome</keyword>
<evidence type="ECO:0000313" key="2">
    <source>
        <dbReference type="Proteomes" id="UP001152300"/>
    </source>
</evidence>
<dbReference type="Proteomes" id="UP001152300">
    <property type="component" value="Unassembled WGS sequence"/>
</dbReference>
<proteinExistence type="predicted"/>
<evidence type="ECO:0000313" key="1">
    <source>
        <dbReference type="EMBL" id="KAJ8070336.1"/>
    </source>
</evidence>
<protein>
    <submittedName>
        <fullName evidence="1">Uncharacterized protein</fullName>
    </submittedName>
</protein>
<dbReference type="AlphaFoldDB" id="A0A9X0DNP5"/>
<accession>A0A9X0DNP5</accession>
<name>A0A9X0DNP5_9HELO</name>
<reference evidence="1" key="1">
    <citation type="submission" date="2022-11" db="EMBL/GenBank/DDBJ databases">
        <title>Genome Resource of Sclerotinia nivalis Strain SnTB1, a Plant Pathogen Isolated from American Ginseng.</title>
        <authorList>
            <person name="Fan S."/>
        </authorList>
    </citation>
    <scope>NUCLEOTIDE SEQUENCE</scope>
    <source>
        <strain evidence="1">SnTB1</strain>
    </source>
</reference>
<dbReference type="OrthoDB" id="3556302at2759"/>
<sequence>MAIQNCRGDTEIMPSLFDHLTTRLRRTTEEMRMGSHKLFIDIVKEESWIRAGTIWSGEDTDDHSFSIDREVMNHSRNRSPLIFKMLSAVCPWGREDEFMIGME</sequence>
<dbReference type="EMBL" id="JAPEIS010000001">
    <property type="protein sequence ID" value="KAJ8070336.1"/>
    <property type="molecule type" value="Genomic_DNA"/>
</dbReference>
<organism evidence="1 2">
    <name type="scientific">Sclerotinia nivalis</name>
    <dbReference type="NCBI Taxonomy" id="352851"/>
    <lineage>
        <taxon>Eukaryota</taxon>
        <taxon>Fungi</taxon>
        <taxon>Dikarya</taxon>
        <taxon>Ascomycota</taxon>
        <taxon>Pezizomycotina</taxon>
        <taxon>Leotiomycetes</taxon>
        <taxon>Helotiales</taxon>
        <taxon>Sclerotiniaceae</taxon>
        <taxon>Sclerotinia</taxon>
    </lineage>
</organism>
<gene>
    <name evidence="1" type="ORF">OCU04_000716</name>
</gene>
<comment type="caution">
    <text evidence="1">The sequence shown here is derived from an EMBL/GenBank/DDBJ whole genome shotgun (WGS) entry which is preliminary data.</text>
</comment>